<comment type="caution">
    <text evidence="2">The sequence shown here is derived from an EMBL/GenBank/DDBJ whole genome shotgun (WGS) entry which is preliminary data.</text>
</comment>
<sequence length="102" mass="10962">MPGPSDFEATTSRSSCLLYLERGLEAERDSDPSDAPPHAGKLDQHPRLLGLENGRRDDASCRSHDACPLLTERVVKAWMKDFVAGIYTIGEGDSGATSSLSA</sequence>
<dbReference type="GeneID" id="87872693"/>
<feature type="region of interest" description="Disordered" evidence="1">
    <location>
        <begin position="25"/>
        <end position="60"/>
    </location>
</feature>
<evidence type="ECO:0000313" key="3">
    <source>
        <dbReference type="Proteomes" id="UP001285908"/>
    </source>
</evidence>
<evidence type="ECO:0000313" key="2">
    <source>
        <dbReference type="EMBL" id="KAK3491066.1"/>
    </source>
</evidence>
<proteinExistence type="predicted"/>
<reference evidence="2 3" key="1">
    <citation type="journal article" date="2023" name="Mol. Phylogenet. Evol.">
        <title>Genome-scale phylogeny and comparative genomics of the fungal order Sordariales.</title>
        <authorList>
            <person name="Hensen N."/>
            <person name="Bonometti L."/>
            <person name="Westerberg I."/>
            <person name="Brannstrom I.O."/>
            <person name="Guillou S."/>
            <person name="Cros-Aarteil S."/>
            <person name="Calhoun S."/>
            <person name="Haridas S."/>
            <person name="Kuo A."/>
            <person name="Mondo S."/>
            <person name="Pangilinan J."/>
            <person name="Riley R."/>
            <person name="LaButti K."/>
            <person name="Andreopoulos B."/>
            <person name="Lipzen A."/>
            <person name="Chen C."/>
            <person name="Yan M."/>
            <person name="Daum C."/>
            <person name="Ng V."/>
            <person name="Clum A."/>
            <person name="Steindorff A."/>
            <person name="Ohm R.A."/>
            <person name="Martin F."/>
            <person name="Silar P."/>
            <person name="Natvig D.O."/>
            <person name="Lalanne C."/>
            <person name="Gautier V."/>
            <person name="Ament-Velasquez S.L."/>
            <person name="Kruys A."/>
            <person name="Hutchinson M.I."/>
            <person name="Powell A.J."/>
            <person name="Barry K."/>
            <person name="Miller A.N."/>
            <person name="Grigoriev I.V."/>
            <person name="Debuchy R."/>
            <person name="Gladieux P."/>
            <person name="Hiltunen Thoren M."/>
            <person name="Johannesson H."/>
        </authorList>
    </citation>
    <scope>NUCLEOTIDE SEQUENCE [LARGE SCALE GENOMIC DNA]</scope>
    <source>
        <strain evidence="2 3">FGSC 10403</strain>
    </source>
</reference>
<organism evidence="2 3">
    <name type="scientific">Neurospora hispaniola</name>
    <dbReference type="NCBI Taxonomy" id="588809"/>
    <lineage>
        <taxon>Eukaryota</taxon>
        <taxon>Fungi</taxon>
        <taxon>Dikarya</taxon>
        <taxon>Ascomycota</taxon>
        <taxon>Pezizomycotina</taxon>
        <taxon>Sordariomycetes</taxon>
        <taxon>Sordariomycetidae</taxon>
        <taxon>Sordariales</taxon>
        <taxon>Sordariaceae</taxon>
        <taxon>Neurospora</taxon>
    </lineage>
</organism>
<dbReference type="EMBL" id="JAULSX010000005">
    <property type="protein sequence ID" value="KAK3491066.1"/>
    <property type="molecule type" value="Genomic_DNA"/>
</dbReference>
<accession>A0AAJ0I6U4</accession>
<dbReference type="Proteomes" id="UP001285908">
    <property type="component" value="Unassembled WGS sequence"/>
</dbReference>
<protein>
    <submittedName>
        <fullName evidence="2">Uncharacterized protein</fullName>
    </submittedName>
</protein>
<evidence type="ECO:0000256" key="1">
    <source>
        <dbReference type="SAM" id="MobiDB-lite"/>
    </source>
</evidence>
<keyword evidence="3" id="KW-1185">Reference proteome</keyword>
<name>A0AAJ0I6U4_9PEZI</name>
<gene>
    <name evidence="2" type="ORF">B0T23DRAFT_318357</name>
</gene>
<dbReference type="AlphaFoldDB" id="A0AAJ0I6U4"/>
<dbReference type="RefSeq" id="XP_062692249.1">
    <property type="nucleotide sequence ID" value="XM_062835071.1"/>
</dbReference>